<comment type="caution">
    <text evidence="1">The sequence shown here is derived from an EMBL/GenBank/DDBJ whole genome shotgun (WGS) entry which is preliminary data.</text>
</comment>
<name>W1WC70_9ZZZZ</name>
<evidence type="ECO:0000313" key="1">
    <source>
        <dbReference type="EMBL" id="ETJ15556.1"/>
    </source>
</evidence>
<dbReference type="EMBL" id="AZMM01019044">
    <property type="protein sequence ID" value="ETJ15556.1"/>
    <property type="molecule type" value="Genomic_DNA"/>
</dbReference>
<dbReference type="AlphaFoldDB" id="W1WC70"/>
<organism evidence="1">
    <name type="scientific">human gut metagenome</name>
    <dbReference type="NCBI Taxonomy" id="408170"/>
    <lineage>
        <taxon>unclassified sequences</taxon>
        <taxon>metagenomes</taxon>
        <taxon>organismal metagenomes</taxon>
    </lineage>
</organism>
<reference evidence="1" key="1">
    <citation type="submission" date="2013-12" db="EMBL/GenBank/DDBJ databases">
        <title>A Varibaculum cambriense genome reconstructed from a premature infant gut community with otherwise low bacterial novelty that shifts toward anaerobic metabolism during the third week of life.</title>
        <authorList>
            <person name="Brown C.T."/>
            <person name="Sharon I."/>
            <person name="Thomas B.C."/>
            <person name="Castelle C.J."/>
            <person name="Morowitz M.J."/>
            <person name="Banfield J.F."/>
        </authorList>
    </citation>
    <scope>NUCLEOTIDE SEQUENCE</scope>
</reference>
<accession>W1WC70</accession>
<sequence>NEERELSLFYYAKLVLGVYGYESERYITTYTFKDNNAIEYIGGNNPYSEYFGNLHAYLTILGGENITFSRAVWALLIS</sequence>
<protein>
    <submittedName>
        <fullName evidence="1">Uncharacterized protein</fullName>
    </submittedName>
</protein>
<feature type="non-terminal residue" evidence="1">
    <location>
        <position position="1"/>
    </location>
</feature>
<feature type="non-terminal residue" evidence="1">
    <location>
        <position position="78"/>
    </location>
</feature>
<gene>
    <name evidence="1" type="ORF">Q604_UNBc4C00263G0001</name>
</gene>
<proteinExistence type="predicted"/>